<dbReference type="Gene3D" id="3.90.550.10">
    <property type="entry name" value="Spore Coat Polysaccharide Biosynthesis Protein SpsA, Chain A"/>
    <property type="match status" value="1"/>
</dbReference>
<protein>
    <submittedName>
        <fullName evidence="8">Dolichyl-phosphate beta-D-mannosyltransferase</fullName>
    </submittedName>
</protein>
<dbReference type="Pfam" id="PF00535">
    <property type="entry name" value="Glycos_transf_2"/>
    <property type="match status" value="1"/>
</dbReference>
<evidence type="ECO:0000256" key="2">
    <source>
        <dbReference type="ARBA" id="ARBA00022692"/>
    </source>
</evidence>
<evidence type="ECO:0000313" key="8">
    <source>
        <dbReference type="EMBL" id="PXA70730.1"/>
    </source>
</evidence>
<feature type="transmembrane region" description="Helical" evidence="5">
    <location>
        <begin position="291"/>
        <end position="310"/>
    </location>
</feature>
<gene>
    <name evidence="8" type="ORF">CTB96_06560</name>
</gene>
<keyword evidence="3 5" id="KW-1133">Transmembrane helix</keyword>
<feature type="transmembrane region" description="Helical" evidence="5">
    <location>
        <begin position="252"/>
        <end position="270"/>
    </location>
</feature>
<dbReference type="InterPro" id="IPR007267">
    <property type="entry name" value="GtrA_DPMS_TM"/>
</dbReference>
<dbReference type="AlphaFoldDB" id="A0A317ZXX9"/>
<keyword evidence="9" id="KW-1185">Reference proteome</keyword>
<feature type="domain" description="GtrA/DPMS transmembrane" evidence="7">
    <location>
        <begin position="227"/>
        <end position="340"/>
    </location>
</feature>
<dbReference type="PANTHER" id="PTHR10859">
    <property type="entry name" value="GLYCOSYL TRANSFERASE"/>
    <property type="match status" value="1"/>
</dbReference>
<dbReference type="Pfam" id="PF04138">
    <property type="entry name" value="GtrA_DPMS_TM"/>
    <property type="match status" value="1"/>
</dbReference>
<evidence type="ECO:0000259" key="7">
    <source>
        <dbReference type="Pfam" id="PF04138"/>
    </source>
</evidence>
<dbReference type="InterPro" id="IPR001173">
    <property type="entry name" value="Glyco_trans_2-like"/>
</dbReference>
<dbReference type="OrthoDB" id="9810303at2"/>
<evidence type="ECO:0000256" key="3">
    <source>
        <dbReference type="ARBA" id="ARBA00022989"/>
    </source>
</evidence>
<dbReference type="PANTHER" id="PTHR10859:SF114">
    <property type="entry name" value="DOLICHOL-PHOSPHATE MANNOSYLTRANSFERASE"/>
    <property type="match status" value="1"/>
</dbReference>
<dbReference type="SUPFAM" id="SSF53448">
    <property type="entry name" value="Nucleotide-diphospho-sugar transferases"/>
    <property type="match status" value="1"/>
</dbReference>
<keyword evidence="2 5" id="KW-0812">Transmembrane</keyword>
<keyword evidence="4 5" id="KW-0472">Membrane</keyword>
<dbReference type="InterPro" id="IPR029044">
    <property type="entry name" value="Nucleotide-diphossugar_trans"/>
</dbReference>
<dbReference type="GO" id="GO:0006487">
    <property type="term" value="P:protein N-linked glycosylation"/>
    <property type="evidence" value="ECO:0007669"/>
    <property type="project" value="TreeGrafter"/>
</dbReference>
<dbReference type="EMBL" id="QHLY01000007">
    <property type="protein sequence ID" value="PXA70730.1"/>
    <property type="molecule type" value="Genomic_DNA"/>
</dbReference>
<feature type="domain" description="Glycosyltransferase 2-like" evidence="6">
    <location>
        <begin position="3"/>
        <end position="106"/>
    </location>
</feature>
<evidence type="ECO:0000256" key="1">
    <source>
        <dbReference type="ARBA" id="ARBA00004141"/>
    </source>
</evidence>
<evidence type="ECO:0000256" key="5">
    <source>
        <dbReference type="SAM" id="Phobius"/>
    </source>
</evidence>
<dbReference type="GO" id="GO:0016757">
    <property type="term" value="F:glycosyltransferase activity"/>
    <property type="evidence" value="ECO:0007669"/>
    <property type="project" value="UniProtKB-KW"/>
</dbReference>
<dbReference type="RefSeq" id="WP_110126111.1">
    <property type="nucleotide sequence ID" value="NZ_QHLY01000007.1"/>
</dbReference>
<organism evidence="8 9">
    <name type="scientific">Cryobacterium arcticum</name>
    <dbReference type="NCBI Taxonomy" id="670052"/>
    <lineage>
        <taxon>Bacteria</taxon>
        <taxon>Bacillati</taxon>
        <taxon>Actinomycetota</taxon>
        <taxon>Actinomycetes</taxon>
        <taxon>Micrococcales</taxon>
        <taxon>Microbacteriaceae</taxon>
        <taxon>Cryobacterium</taxon>
    </lineage>
</organism>
<keyword evidence="8" id="KW-0328">Glycosyltransferase</keyword>
<evidence type="ECO:0000256" key="4">
    <source>
        <dbReference type="ARBA" id="ARBA00023136"/>
    </source>
</evidence>
<comment type="subcellular location">
    <subcellularLocation>
        <location evidence="1">Membrane</location>
        <topology evidence="1">Multi-pass membrane protein</topology>
    </subcellularLocation>
</comment>
<comment type="caution">
    <text evidence="8">The sequence shown here is derived from an EMBL/GenBank/DDBJ whole genome shotgun (WGS) entry which is preliminary data.</text>
</comment>
<sequence>MIILIPAYEPDARLVALVTELSQAAPETHVLVVDDGSGEAYSAVFDAVRTLGAEVIGHEVNLGKGYSLKVGFRHILTRYPGAAVVCADSDGQHRVRDILRVADRVALHAGRPDAPVVLGGRRFTGQVPMRSRVGNTLARQAFRFTTARSIRDTQTGLRGYPATLLEGLLGVYGDRFEYELNTLLEASAAGRPIDEIDIETVYLQDNASSHFRPVADSLRVMRPLLVYGAVSFGSFLVDLLALQIFVAATGSLGLGVVAARMVSASVNFMLNRSLVFTTAQPRRLRREAAAYAGLAVSLLAASYVGLTLFTQLGLPLLAAKLATDVILYLVSFQVQRRVVFARSRPQPSLSVPTVTRPVGCASGAGSPPARA</sequence>
<dbReference type="Proteomes" id="UP000246722">
    <property type="component" value="Unassembled WGS sequence"/>
</dbReference>
<dbReference type="CDD" id="cd04179">
    <property type="entry name" value="DPM_DPG-synthase_like"/>
    <property type="match status" value="1"/>
</dbReference>
<evidence type="ECO:0000259" key="6">
    <source>
        <dbReference type="Pfam" id="PF00535"/>
    </source>
</evidence>
<keyword evidence="8" id="KW-0808">Transferase</keyword>
<reference evidence="8 9" key="1">
    <citation type="submission" date="2018-05" db="EMBL/GenBank/DDBJ databases">
        <title>Genetic diversity of glacier-inhabiting Cryobacterium bacteria in China and description of Cryobacterium mengkeensis sp. nov. and Arthrobacter glacialis sp. nov.</title>
        <authorList>
            <person name="Liu Q."/>
            <person name="Xin Y.-H."/>
        </authorList>
    </citation>
    <scope>NUCLEOTIDE SEQUENCE [LARGE SCALE GENOMIC DNA]</scope>
    <source>
        <strain evidence="8 9">SK-1</strain>
    </source>
</reference>
<evidence type="ECO:0000313" key="9">
    <source>
        <dbReference type="Proteomes" id="UP000246722"/>
    </source>
</evidence>
<feature type="transmembrane region" description="Helical" evidence="5">
    <location>
        <begin position="224"/>
        <end position="246"/>
    </location>
</feature>
<name>A0A317ZXX9_9MICO</name>
<dbReference type="GO" id="GO:0000271">
    <property type="term" value="P:polysaccharide biosynthetic process"/>
    <property type="evidence" value="ECO:0007669"/>
    <property type="project" value="InterPro"/>
</dbReference>
<dbReference type="GO" id="GO:0016020">
    <property type="term" value="C:membrane"/>
    <property type="evidence" value="ECO:0007669"/>
    <property type="project" value="UniProtKB-SubCell"/>
</dbReference>
<proteinExistence type="predicted"/>
<accession>A0A317ZXX9</accession>